<dbReference type="InterPro" id="IPR032675">
    <property type="entry name" value="LRR_dom_sf"/>
</dbReference>
<reference evidence="1" key="1">
    <citation type="submission" date="2019-08" db="EMBL/GenBank/DDBJ databases">
        <authorList>
            <person name="Kucharzyk K."/>
            <person name="Murdoch R.W."/>
            <person name="Higgins S."/>
            <person name="Loffler F."/>
        </authorList>
    </citation>
    <scope>NUCLEOTIDE SEQUENCE</scope>
</reference>
<gene>
    <name evidence="1" type="ORF">SDC9_61972</name>
</gene>
<accession>A0A644XIJ5</accession>
<dbReference type="EMBL" id="VSSQ01002470">
    <property type="protein sequence ID" value="MPM15601.1"/>
    <property type="molecule type" value="Genomic_DNA"/>
</dbReference>
<dbReference type="SUPFAM" id="SSF52058">
    <property type="entry name" value="L domain-like"/>
    <property type="match status" value="1"/>
</dbReference>
<dbReference type="Gene3D" id="3.80.10.10">
    <property type="entry name" value="Ribonuclease Inhibitor"/>
    <property type="match status" value="1"/>
</dbReference>
<dbReference type="AlphaFoldDB" id="A0A644XIJ5"/>
<comment type="caution">
    <text evidence="1">The sequence shown here is derived from an EMBL/GenBank/DDBJ whole genome shotgun (WGS) entry which is preliminary data.</text>
</comment>
<sequence>MKKSFATKLITFAGILLILFVLVLDLQAQRQKKTTQKKTSQTEYYDLYQHVGQSNQPQHNQRAVLGDVMVYGDVFSGSTTFQQQIENNGFSVRKIENNEIDLINTATARNLIISGEKTVHPNVRKKTDDFVKQGGNVFMVGTKAFDYAPVPVNPVPIVDFANQQSYSVVKQERKERALSLDEPTIRVGKDDMGNNALEIFTVVRAMPDYMAKISIADKKSATRSVITFSAKGNAYMDLLALEIVDMDNVKWFAFVPLSYQWENYAISMADFIPENWSDAQTSYPLLDPNKVETLYLGVNLMTLWKEKVMYLGLSNVALAENSQTYYTPTSALNALRLPFSEIDITIPDWTFNPMGQAKALQGSHTLVRKETYPFGQTQVVNEPNVYTIPRSLVIHKGVSTGTDTKKEFDFRDEREKRIITLFETGNSYPALQIARLEIPTGGMYAGSTQTLFGIQPTSFVNNQIYVKSLTDALMFVNTKPVVAAVMINTSSSTSAGTMVTPKLKVTLKNPLSQSVSGQLRVDIAQGSIVKEIPVAIGAQKNTAVEVLLPEVPVDFPMSKFNWNVTFNSGSQQDYFEDKVDIERSMLVAFRHLINAQNHFPDGRYSNHYFGDAYGVRAMFAFLEYVKKNPDCLQRNTDIWQSISLQDIENSAYRFYDMLVERQLENGALPMGYEEHARGYNVADGGQIVLSIAQSLRYIEDEAKKNSYLNLIYKFADWTETYYIDSARSEEVKRLYPEEYLKGNGTVGHYGLKQSGSKQIIYGPSWVGSCILPVHVYLACWNKRQDDTKQRSYESIAARNIDFYINSMSARGYYQAEALFWTYVSVQDPVLKNTMKKSLDETLIPYLTRGTENDMFGVGGRNTLYALSMMYYRRFVNEQSSLRATQLKYLWTFASESSCNGMGRISEALPKPGHGESLAATKYAALSALWCMELLEPASTLFKGLIVEEEKPSVSLTTDKTAGSTISLSIRASNNQPENEDKVWIDLNNDKKKTPDEKVVTFGEKVSYTISSPEIGIYGPVWTLDCSDNELTKLNVQGAAKTLNQLSCYKNKLDTLDISNCSILSSVSCQNNLLKLIVTGNNQNLSSLNMYSNRVGVDDMRELMLGLPDRTNTASGKLTLYYSMNSLSQPNQNQFTQDHADIAVEKNWKTYVAIPGGTEFNGPYYTTSNVKLVMPLNLRIYSLNRELIVETDSIQQFSIYDMEGQLMIRQNGSGKFMLPVGMYVVQTNEYNTKITHK</sequence>
<protein>
    <submittedName>
        <fullName evidence="1">Uncharacterized protein</fullName>
    </submittedName>
</protein>
<evidence type="ECO:0000313" key="1">
    <source>
        <dbReference type="EMBL" id="MPM15601.1"/>
    </source>
</evidence>
<proteinExistence type="predicted"/>
<organism evidence="1">
    <name type="scientific">bioreactor metagenome</name>
    <dbReference type="NCBI Taxonomy" id="1076179"/>
    <lineage>
        <taxon>unclassified sequences</taxon>
        <taxon>metagenomes</taxon>
        <taxon>ecological metagenomes</taxon>
    </lineage>
</organism>
<name>A0A644XIJ5_9ZZZZ</name>